<protein>
    <submittedName>
        <fullName evidence="1">Uncharacterized protein</fullName>
    </submittedName>
</protein>
<dbReference type="AlphaFoldDB" id="A0A0N1F2C6"/>
<sequence length="94" mass="9742">MARKPKKTTAAEIAVPKTVTVHCGVEGGLMLRSFTMHDDGDGGEPRAIATGVLTLAYGSNPDLDAAFIAAWLNQNADSDVVKNGLVSVLSEGNS</sequence>
<reference evidence="1 2" key="1">
    <citation type="submission" date="2015-07" db="EMBL/GenBank/DDBJ databases">
        <title>Whole genome sequencing of Bosea vaviloviae isolated from cave pool.</title>
        <authorList>
            <person name="Tan N.E.H."/>
            <person name="Lee Y.P."/>
            <person name="Gan H.M."/>
            <person name="Barton H."/>
            <person name="Savka M.A."/>
        </authorList>
    </citation>
    <scope>NUCLEOTIDE SEQUENCE [LARGE SCALE GENOMIC DNA]</scope>
    <source>
        <strain evidence="1 2">SD260</strain>
    </source>
</reference>
<dbReference type="OrthoDB" id="6460161at2"/>
<keyword evidence="2" id="KW-1185">Reference proteome</keyword>
<evidence type="ECO:0000313" key="1">
    <source>
        <dbReference type="EMBL" id="KPH79329.1"/>
    </source>
</evidence>
<accession>A0A0N1F2C6</accession>
<organism evidence="1 2">
    <name type="scientific">Bosea vaviloviae</name>
    <dbReference type="NCBI Taxonomy" id="1526658"/>
    <lineage>
        <taxon>Bacteria</taxon>
        <taxon>Pseudomonadati</taxon>
        <taxon>Pseudomonadota</taxon>
        <taxon>Alphaproteobacteria</taxon>
        <taxon>Hyphomicrobiales</taxon>
        <taxon>Boseaceae</taxon>
        <taxon>Bosea</taxon>
    </lineage>
</organism>
<proteinExistence type="predicted"/>
<gene>
    <name evidence="1" type="ORF">AE618_18665</name>
</gene>
<dbReference type="RefSeq" id="WP_054210583.1">
    <property type="nucleotide sequence ID" value="NZ_LGSZ01000050.1"/>
</dbReference>
<dbReference type="Proteomes" id="UP000037822">
    <property type="component" value="Unassembled WGS sequence"/>
</dbReference>
<name>A0A0N1F2C6_9HYPH</name>
<evidence type="ECO:0000313" key="2">
    <source>
        <dbReference type="Proteomes" id="UP000037822"/>
    </source>
</evidence>
<dbReference type="PATRIC" id="fig|1526658.3.peg.1350"/>
<comment type="caution">
    <text evidence="1">The sequence shown here is derived from an EMBL/GenBank/DDBJ whole genome shotgun (WGS) entry which is preliminary data.</text>
</comment>
<dbReference type="EMBL" id="LGSZ01000050">
    <property type="protein sequence ID" value="KPH79329.1"/>
    <property type="molecule type" value="Genomic_DNA"/>
</dbReference>